<keyword evidence="2 6" id="KW-1003">Cell membrane</keyword>
<dbReference type="Pfam" id="PF09335">
    <property type="entry name" value="VTT_dom"/>
    <property type="match status" value="1"/>
</dbReference>
<evidence type="ECO:0000256" key="4">
    <source>
        <dbReference type="ARBA" id="ARBA00022989"/>
    </source>
</evidence>
<accession>A0ABT1WLV6</accession>
<dbReference type="PANTHER" id="PTHR12677">
    <property type="entry name" value="GOLGI APPARATUS MEMBRANE PROTEIN TVP38-RELATED"/>
    <property type="match status" value="1"/>
</dbReference>
<feature type="domain" description="VTT" evidence="7">
    <location>
        <begin position="78"/>
        <end position="196"/>
    </location>
</feature>
<protein>
    <recommendedName>
        <fullName evidence="6">TVP38/TMEM64 family membrane protein</fullName>
    </recommendedName>
</protein>
<proteinExistence type="inferred from homology"/>
<feature type="transmembrane region" description="Helical" evidence="6">
    <location>
        <begin position="177"/>
        <end position="200"/>
    </location>
</feature>
<reference evidence="8" key="1">
    <citation type="submission" date="2022-07" db="EMBL/GenBank/DDBJ databases">
        <authorList>
            <person name="Jung M.-Y."/>
            <person name="Lee M."/>
        </authorList>
    </citation>
    <scope>NUCLEOTIDE SEQUENCE</scope>
    <source>
        <strain evidence="8">S8</strain>
    </source>
</reference>
<keyword evidence="4 6" id="KW-1133">Transmembrane helix</keyword>
<evidence type="ECO:0000259" key="7">
    <source>
        <dbReference type="Pfam" id="PF09335"/>
    </source>
</evidence>
<name>A0ABT1WLV6_9LACT</name>
<evidence type="ECO:0000256" key="2">
    <source>
        <dbReference type="ARBA" id="ARBA00022475"/>
    </source>
</evidence>
<dbReference type="InterPro" id="IPR032816">
    <property type="entry name" value="VTT_dom"/>
</dbReference>
<dbReference type="EMBL" id="JANHNZ010000002">
    <property type="protein sequence ID" value="MCQ9209488.1"/>
    <property type="molecule type" value="Genomic_DNA"/>
</dbReference>
<evidence type="ECO:0000313" key="8">
    <source>
        <dbReference type="EMBL" id="MCQ9209488.1"/>
    </source>
</evidence>
<feature type="transmembrane region" description="Helical" evidence="6">
    <location>
        <begin position="59"/>
        <end position="91"/>
    </location>
</feature>
<evidence type="ECO:0000313" key="9">
    <source>
        <dbReference type="Proteomes" id="UP001059480"/>
    </source>
</evidence>
<keyword evidence="3 6" id="KW-0812">Transmembrane</keyword>
<evidence type="ECO:0000256" key="6">
    <source>
        <dbReference type="RuleBase" id="RU366058"/>
    </source>
</evidence>
<feature type="transmembrane region" description="Helical" evidence="6">
    <location>
        <begin position="20"/>
        <end position="39"/>
    </location>
</feature>
<gene>
    <name evidence="8" type="ORF">NPA36_02890</name>
</gene>
<dbReference type="Proteomes" id="UP001059480">
    <property type="component" value="Unassembled WGS sequence"/>
</dbReference>
<reference evidence="8" key="3">
    <citation type="journal article" date="2023" name="Microbiol. Resour. Announc.">
        <title>Draft Genome Sequence of Granulicatella sp. Strain S8, Isolated from a Marine Fish, Seriola quinqueradiata.</title>
        <authorList>
            <person name="Lee M."/>
            <person name="Farooq A."/>
            <person name="Jeong J.B."/>
            <person name="Jung M.Y."/>
        </authorList>
    </citation>
    <scope>NUCLEOTIDE SEQUENCE</scope>
    <source>
        <strain evidence="8">S8</strain>
    </source>
</reference>
<dbReference type="InterPro" id="IPR015414">
    <property type="entry name" value="TMEM64"/>
</dbReference>
<feature type="transmembrane region" description="Helical" evidence="6">
    <location>
        <begin position="147"/>
        <end position="170"/>
    </location>
</feature>
<comment type="caution">
    <text evidence="8">The sequence shown here is derived from an EMBL/GenBank/DDBJ whole genome shotgun (WGS) entry which is preliminary data.</text>
</comment>
<organism evidence="8 9">
    <name type="scientific">Granulicatella seriolae</name>
    <dbReference type="NCBI Taxonomy" id="2967226"/>
    <lineage>
        <taxon>Bacteria</taxon>
        <taxon>Bacillati</taxon>
        <taxon>Bacillota</taxon>
        <taxon>Bacilli</taxon>
        <taxon>Lactobacillales</taxon>
        <taxon>Carnobacteriaceae</taxon>
        <taxon>Granulicatella</taxon>
    </lineage>
</organism>
<reference evidence="8" key="2">
    <citation type="journal article" date="2023" name="Curr. Microbiol.">
        <title>Granulicatella seriolae sp. nov., a Novel Facultative Anaerobe Isolated from Yellowtail Marine Fish.</title>
        <authorList>
            <person name="Lee M."/>
            <person name="Choi Y.J."/>
            <person name="Farooq A."/>
            <person name="Jeong J.B."/>
            <person name="Jung M.Y."/>
        </authorList>
    </citation>
    <scope>NUCLEOTIDE SEQUENCE</scope>
    <source>
        <strain evidence="8">S8</strain>
    </source>
</reference>
<sequence>MTSPQRNQGKPLSSRTQKLIHAASIVGAVLTVVFIIWAYKKGLFTSKEVLSEYMQRAGFWGPPLFILLQILQTVVPIIPGALTSIAGVYIYGEWVGNIYNYIGIIIGSIIAFALARKYGQLFVKSIVSKRTYDRYIGWLDKENRFDYFFIFMMLFPVSPDDFLCMLAALTKMTYKKFIIIILLCKPVTLAAYTYGMTFIIDTIWSHFSR</sequence>
<feature type="transmembrane region" description="Helical" evidence="6">
    <location>
        <begin position="98"/>
        <end position="115"/>
    </location>
</feature>
<evidence type="ECO:0000256" key="3">
    <source>
        <dbReference type="ARBA" id="ARBA00022692"/>
    </source>
</evidence>
<comment type="subcellular location">
    <subcellularLocation>
        <location evidence="1 6">Cell membrane</location>
        <topology evidence="1 6">Multi-pass membrane protein</topology>
    </subcellularLocation>
</comment>
<evidence type="ECO:0000256" key="5">
    <source>
        <dbReference type="ARBA" id="ARBA00023136"/>
    </source>
</evidence>
<comment type="similarity">
    <text evidence="6">Belongs to the TVP38/TMEM64 family.</text>
</comment>
<evidence type="ECO:0000256" key="1">
    <source>
        <dbReference type="ARBA" id="ARBA00004651"/>
    </source>
</evidence>
<keyword evidence="5 6" id="KW-0472">Membrane</keyword>
<keyword evidence="9" id="KW-1185">Reference proteome</keyword>
<dbReference type="PANTHER" id="PTHR12677:SF49">
    <property type="entry name" value="TVP38_TMEM64 FAMILY MEMBRANE PROTEIN"/>
    <property type="match status" value="1"/>
</dbReference>
<dbReference type="RefSeq" id="WP_256944603.1">
    <property type="nucleotide sequence ID" value="NZ_JANHNZ010000002.1"/>
</dbReference>